<evidence type="ECO:0000256" key="1">
    <source>
        <dbReference type="SAM" id="MobiDB-lite"/>
    </source>
</evidence>
<proteinExistence type="predicted"/>
<dbReference type="KEGG" id="osu:NT6N_15380"/>
<dbReference type="InterPro" id="IPR011992">
    <property type="entry name" value="EF-hand-dom_pair"/>
</dbReference>
<dbReference type="AlphaFoldDB" id="A0AAT9FKM6"/>
<dbReference type="Gene3D" id="1.10.238.10">
    <property type="entry name" value="EF-hand"/>
    <property type="match status" value="1"/>
</dbReference>
<organism evidence="4">
    <name type="scientific">Oceaniferula spumae</name>
    <dbReference type="NCBI Taxonomy" id="2979115"/>
    <lineage>
        <taxon>Bacteria</taxon>
        <taxon>Pseudomonadati</taxon>
        <taxon>Verrucomicrobiota</taxon>
        <taxon>Verrucomicrobiia</taxon>
        <taxon>Verrucomicrobiales</taxon>
        <taxon>Verrucomicrobiaceae</taxon>
        <taxon>Oceaniferula</taxon>
    </lineage>
</organism>
<dbReference type="SUPFAM" id="SSF47473">
    <property type="entry name" value="EF-hand"/>
    <property type="match status" value="1"/>
</dbReference>
<feature type="region of interest" description="Disordered" evidence="1">
    <location>
        <begin position="63"/>
        <end position="102"/>
    </location>
</feature>
<dbReference type="Pfam" id="PF13202">
    <property type="entry name" value="EF-hand_5"/>
    <property type="match status" value="2"/>
</dbReference>
<dbReference type="SMART" id="SM00054">
    <property type="entry name" value="EFh"/>
    <property type="match status" value="2"/>
</dbReference>
<feature type="domain" description="EF-hand" evidence="3">
    <location>
        <begin position="22"/>
        <end position="57"/>
    </location>
</feature>
<dbReference type="InterPro" id="IPR002048">
    <property type="entry name" value="EF_hand_dom"/>
</dbReference>
<accession>A0AAT9FKM6</accession>
<feature type="chain" id="PRO_5043479281" description="EF-hand domain-containing protein" evidence="2">
    <location>
        <begin position="23"/>
        <end position="102"/>
    </location>
</feature>
<evidence type="ECO:0000259" key="3">
    <source>
        <dbReference type="PROSITE" id="PS50222"/>
    </source>
</evidence>
<dbReference type="PROSITE" id="PS00018">
    <property type="entry name" value="EF_HAND_1"/>
    <property type="match status" value="2"/>
</dbReference>
<keyword evidence="2" id="KW-0732">Signal</keyword>
<name>A0AAT9FKM6_9BACT</name>
<protein>
    <recommendedName>
        <fullName evidence="3">EF-hand domain-containing protein</fullName>
    </recommendedName>
</protein>
<feature type="compositionally biased region" description="Basic and acidic residues" evidence="1">
    <location>
        <begin position="63"/>
        <end position="85"/>
    </location>
</feature>
<dbReference type="PROSITE" id="PS50222">
    <property type="entry name" value="EF_HAND_2"/>
    <property type="match status" value="1"/>
</dbReference>
<gene>
    <name evidence="4" type="ORF">NT6N_15380</name>
</gene>
<reference evidence="4" key="1">
    <citation type="submission" date="2024-07" db="EMBL/GenBank/DDBJ databases">
        <title>Complete genome sequence of Verrucomicrobiaceae bacterium NT6N.</title>
        <authorList>
            <person name="Huang C."/>
            <person name="Takami H."/>
            <person name="Hamasaki K."/>
        </authorList>
    </citation>
    <scope>NUCLEOTIDE SEQUENCE</scope>
    <source>
        <strain evidence="4">NT6N</strain>
    </source>
</reference>
<dbReference type="GO" id="GO:0005509">
    <property type="term" value="F:calcium ion binding"/>
    <property type="evidence" value="ECO:0007669"/>
    <property type="project" value="InterPro"/>
</dbReference>
<evidence type="ECO:0000256" key="2">
    <source>
        <dbReference type="SAM" id="SignalP"/>
    </source>
</evidence>
<evidence type="ECO:0000313" key="4">
    <source>
        <dbReference type="EMBL" id="BDS06498.1"/>
    </source>
</evidence>
<feature type="signal peptide" evidence="2">
    <location>
        <begin position="1"/>
        <end position="22"/>
    </location>
</feature>
<dbReference type="EMBL" id="AP026866">
    <property type="protein sequence ID" value="BDS06498.1"/>
    <property type="molecule type" value="Genomic_DNA"/>
</dbReference>
<dbReference type="InterPro" id="IPR018247">
    <property type="entry name" value="EF_Hand_1_Ca_BS"/>
</dbReference>
<sequence length="102" mass="10901">MKIHQLFSIGLCSLLLCSVASAKGGKAKKSFDEIDADKDGKVSLAEFTAGAKDEEKAKAVFTKKDKDSDGFLSKKELGGKGEAKGKDKKKGKKGPKKPKKNK</sequence>
<feature type="compositionally biased region" description="Basic residues" evidence="1">
    <location>
        <begin position="86"/>
        <end position="102"/>
    </location>
</feature>